<dbReference type="SUPFAM" id="SSF52833">
    <property type="entry name" value="Thioredoxin-like"/>
    <property type="match status" value="1"/>
</dbReference>
<dbReference type="EMBL" id="WHNW01000003">
    <property type="protein sequence ID" value="MPV85814.1"/>
    <property type="molecule type" value="Genomic_DNA"/>
</dbReference>
<evidence type="ECO:0000313" key="5">
    <source>
        <dbReference type="EMBL" id="MPV85814.1"/>
    </source>
</evidence>
<name>A0A6N7ESJ5_9GAMM</name>
<comment type="caution">
    <text evidence="5">The sequence shown here is derived from an EMBL/GenBank/DDBJ whole genome shotgun (WGS) entry which is preliminary data.</text>
</comment>
<dbReference type="CDD" id="cd03034">
    <property type="entry name" value="ArsC_ArsC"/>
    <property type="match status" value="1"/>
</dbReference>
<dbReference type="GO" id="GO:0008794">
    <property type="term" value="F:arsenate reductase (glutaredoxin) activity"/>
    <property type="evidence" value="ECO:0007669"/>
    <property type="project" value="UniProtKB-UniRule"/>
</dbReference>
<dbReference type="NCBIfam" id="TIGR00014">
    <property type="entry name" value="arsC"/>
    <property type="match status" value="1"/>
</dbReference>
<evidence type="ECO:0000256" key="3">
    <source>
        <dbReference type="PROSITE-ProRule" id="PRU01282"/>
    </source>
</evidence>
<accession>A0A6N7ESJ5</accession>
<comment type="similarity">
    <text evidence="1 3 4">Belongs to the ArsC family.</text>
</comment>
<gene>
    <name evidence="5" type="primary">arsC</name>
    <name evidence="5" type="ORF">GCU85_03555</name>
</gene>
<organism evidence="5 6">
    <name type="scientific">Ostreibacterium oceani</name>
    <dbReference type="NCBI Taxonomy" id="2654998"/>
    <lineage>
        <taxon>Bacteria</taxon>
        <taxon>Pseudomonadati</taxon>
        <taxon>Pseudomonadota</taxon>
        <taxon>Gammaproteobacteria</taxon>
        <taxon>Cardiobacteriales</taxon>
        <taxon>Ostreibacteriaceae</taxon>
        <taxon>Ostreibacterium</taxon>
    </lineage>
</organism>
<dbReference type="Proteomes" id="UP000471298">
    <property type="component" value="Unassembled WGS sequence"/>
</dbReference>
<dbReference type="FunCoup" id="A0A6N7ESJ5">
    <property type="interactions" value="90"/>
</dbReference>
<evidence type="ECO:0000256" key="2">
    <source>
        <dbReference type="ARBA" id="ARBA00023002"/>
    </source>
</evidence>
<dbReference type="AlphaFoldDB" id="A0A6N7ESJ5"/>
<evidence type="ECO:0000256" key="1">
    <source>
        <dbReference type="ARBA" id="ARBA00007198"/>
    </source>
</evidence>
<proteinExistence type="inferred from homology"/>
<comment type="catalytic activity">
    <reaction evidence="4">
        <text>[glutaredoxin]-dithiol + arsenate + glutathione + H(+) = glutathionyl-S-S-[glutaredoxin] + arsenite + H2O</text>
        <dbReference type="Rhea" id="RHEA:22016"/>
        <dbReference type="Rhea" id="RHEA-COMP:10729"/>
        <dbReference type="Rhea" id="RHEA-COMP:17668"/>
        <dbReference type="ChEBI" id="CHEBI:15377"/>
        <dbReference type="ChEBI" id="CHEBI:15378"/>
        <dbReference type="ChEBI" id="CHEBI:29242"/>
        <dbReference type="ChEBI" id="CHEBI:29950"/>
        <dbReference type="ChEBI" id="CHEBI:48597"/>
        <dbReference type="ChEBI" id="CHEBI:57925"/>
        <dbReference type="ChEBI" id="CHEBI:146199"/>
        <dbReference type="EC" id="1.20.4.1"/>
    </reaction>
</comment>
<evidence type="ECO:0000256" key="4">
    <source>
        <dbReference type="RuleBase" id="RU362029"/>
    </source>
</evidence>
<dbReference type="PANTHER" id="PTHR30041:SF4">
    <property type="entry name" value="ARSENATE REDUCTASE"/>
    <property type="match status" value="1"/>
</dbReference>
<evidence type="ECO:0000313" key="6">
    <source>
        <dbReference type="Proteomes" id="UP000471298"/>
    </source>
</evidence>
<keyword evidence="2 4" id="KW-0560">Oxidoreductase</keyword>
<dbReference type="RefSeq" id="WP_152809442.1">
    <property type="nucleotide sequence ID" value="NZ_WHNW01000003.1"/>
</dbReference>
<keyword evidence="6" id="KW-1185">Reference proteome</keyword>
<dbReference type="Pfam" id="PF03960">
    <property type="entry name" value="ArsC"/>
    <property type="match status" value="1"/>
</dbReference>
<reference evidence="5 6" key="1">
    <citation type="submission" date="2019-10" db="EMBL/GenBank/DDBJ databases">
        <title>Cardiobacteriales fam. a chemoheterotrophic member of the order Cardiobacteriales, and proposal of Cardiobacteriales fam. nov.</title>
        <authorList>
            <person name="Wang C."/>
        </authorList>
    </citation>
    <scope>NUCLEOTIDE SEQUENCE [LARGE SCALE GENOMIC DNA]</scope>
    <source>
        <strain evidence="5 6">ML27</strain>
    </source>
</reference>
<protein>
    <recommendedName>
        <fullName evidence="4">Arsenate reductase</fullName>
        <ecNumber evidence="4">1.20.4.1</ecNumber>
    </recommendedName>
</protein>
<dbReference type="InterPro" id="IPR006660">
    <property type="entry name" value="Arsenate_reductase-like"/>
</dbReference>
<sequence length="117" mass="13146">MTAIVYHNPRCSKSRQTIQMLTEQGIPYDCVLYLDDGLSLATLQSLLVALGFTSVRDMMRSKEPLYKALGLDNEGDEAVLLQALVNHPKLLERPIVVYDNRAQIGRPPEAVMRLFSI</sequence>
<dbReference type="Gene3D" id="3.40.30.10">
    <property type="entry name" value="Glutaredoxin"/>
    <property type="match status" value="1"/>
</dbReference>
<dbReference type="InterPro" id="IPR036249">
    <property type="entry name" value="Thioredoxin-like_sf"/>
</dbReference>
<dbReference type="PANTHER" id="PTHR30041">
    <property type="entry name" value="ARSENATE REDUCTASE"/>
    <property type="match status" value="1"/>
</dbReference>
<dbReference type="PROSITE" id="PS51353">
    <property type="entry name" value="ARSC"/>
    <property type="match status" value="1"/>
</dbReference>
<dbReference type="InterPro" id="IPR006659">
    <property type="entry name" value="Arsenate_reductase"/>
</dbReference>
<dbReference type="InParanoid" id="A0A6N7ESJ5"/>
<dbReference type="EC" id="1.20.4.1" evidence="4"/>